<feature type="region of interest" description="Disordered" evidence="4">
    <location>
        <begin position="1585"/>
        <end position="1604"/>
    </location>
</feature>
<comment type="caution">
    <text evidence="6">The sequence shown here is derived from an EMBL/GenBank/DDBJ whole genome shotgun (WGS) entry which is preliminary data.</text>
</comment>
<dbReference type="SUPFAM" id="SSF81660">
    <property type="entry name" value="Metal cation-transporting ATPase, ATP-binding domain N"/>
    <property type="match status" value="1"/>
</dbReference>
<comment type="similarity">
    <text evidence="1">Belongs to the ClpA/ClpB family.</text>
</comment>
<dbReference type="SUPFAM" id="SSF54001">
    <property type="entry name" value="Cysteine proteinases"/>
    <property type="match status" value="1"/>
</dbReference>
<evidence type="ECO:0000256" key="2">
    <source>
        <dbReference type="ARBA" id="ARBA00022737"/>
    </source>
</evidence>
<evidence type="ECO:0000256" key="3">
    <source>
        <dbReference type="PROSITE-ProRule" id="PRU01251"/>
    </source>
</evidence>
<dbReference type="PANTHER" id="PTHR43572">
    <property type="entry name" value="CHAPERONE PROTEIN CLPD, CHLOROPLASTIC"/>
    <property type="match status" value="1"/>
</dbReference>
<dbReference type="SUPFAM" id="SSF81923">
    <property type="entry name" value="Double Clp-N motif"/>
    <property type="match status" value="1"/>
</dbReference>
<dbReference type="NCBIfam" id="TIGR01572">
    <property type="entry name" value="A_thl_para_3677"/>
    <property type="match status" value="2"/>
</dbReference>
<proteinExistence type="inferred from homology"/>
<feature type="domain" description="Clp R" evidence="5">
    <location>
        <begin position="6"/>
        <end position="183"/>
    </location>
</feature>
<evidence type="ECO:0000313" key="6">
    <source>
        <dbReference type="EMBL" id="KAH0901260.1"/>
    </source>
</evidence>
<reference evidence="6 7" key="1">
    <citation type="submission" date="2021-05" db="EMBL/GenBank/DDBJ databases">
        <title>Genome Assembly of Synthetic Allotetraploid Brassica napus Reveals Homoeologous Exchanges between Subgenomes.</title>
        <authorList>
            <person name="Davis J.T."/>
        </authorList>
    </citation>
    <scope>NUCLEOTIDE SEQUENCE [LARGE SCALE GENOMIC DNA]</scope>
    <source>
        <strain evidence="7">cv. Da-Ae</strain>
        <tissue evidence="6">Seedling</tissue>
    </source>
</reference>
<dbReference type="Pfam" id="PF00112">
    <property type="entry name" value="Peptidase_C1"/>
    <property type="match status" value="1"/>
</dbReference>
<evidence type="ECO:0000259" key="5">
    <source>
        <dbReference type="PROSITE" id="PS51903"/>
    </source>
</evidence>
<dbReference type="Gene3D" id="1.10.1780.10">
    <property type="entry name" value="Clp, N-terminal domain"/>
    <property type="match status" value="1"/>
</dbReference>
<dbReference type="Gene3D" id="3.40.1110.10">
    <property type="entry name" value="Calcium-transporting ATPase, cytoplasmic domain N"/>
    <property type="match status" value="1"/>
</dbReference>
<dbReference type="PROSITE" id="PS51903">
    <property type="entry name" value="CLP_R"/>
    <property type="match status" value="1"/>
</dbReference>
<dbReference type="Gene3D" id="3.90.70.10">
    <property type="entry name" value="Cysteine proteinases"/>
    <property type="match status" value="1"/>
</dbReference>
<dbReference type="Pfam" id="PF23569">
    <property type="entry name" value="NBD_SMAX1"/>
    <property type="match status" value="1"/>
</dbReference>
<keyword evidence="7" id="KW-1185">Reference proteome</keyword>
<dbReference type="InterPro" id="IPR036628">
    <property type="entry name" value="Clp_N_dom_sf"/>
</dbReference>
<dbReference type="InterPro" id="IPR023299">
    <property type="entry name" value="ATPase_P-typ_cyto_dom_N"/>
</dbReference>
<keyword evidence="2 3" id="KW-0677">Repeat</keyword>
<feature type="compositionally biased region" description="Basic and acidic residues" evidence="4">
    <location>
        <begin position="1585"/>
        <end position="1596"/>
    </location>
</feature>
<organism evidence="6 7">
    <name type="scientific">Brassica napus</name>
    <name type="common">Rape</name>
    <dbReference type="NCBI Taxonomy" id="3708"/>
    <lineage>
        <taxon>Eukaryota</taxon>
        <taxon>Viridiplantae</taxon>
        <taxon>Streptophyta</taxon>
        <taxon>Embryophyta</taxon>
        <taxon>Tracheophyta</taxon>
        <taxon>Spermatophyta</taxon>
        <taxon>Magnoliopsida</taxon>
        <taxon>eudicotyledons</taxon>
        <taxon>Gunneridae</taxon>
        <taxon>Pentapetalae</taxon>
        <taxon>rosids</taxon>
        <taxon>malvids</taxon>
        <taxon>Brassicales</taxon>
        <taxon>Brassicaceae</taxon>
        <taxon>Brassiceae</taxon>
        <taxon>Brassica</taxon>
    </lineage>
</organism>
<dbReference type="InterPro" id="IPR058680">
    <property type="entry name" value="NBD_SMAX1-like"/>
</dbReference>
<feature type="region of interest" description="Disordered" evidence="4">
    <location>
        <begin position="196"/>
        <end position="224"/>
    </location>
</feature>
<name>A0ABQ8B8Z0_BRANA</name>
<protein>
    <recommendedName>
        <fullName evidence="5">Clp R domain-containing protein</fullName>
    </recommendedName>
</protein>
<evidence type="ECO:0000256" key="4">
    <source>
        <dbReference type="SAM" id="MobiDB-lite"/>
    </source>
</evidence>
<dbReference type="Pfam" id="PF13246">
    <property type="entry name" value="Cation_ATPase"/>
    <property type="match status" value="1"/>
</dbReference>
<sequence length="2830" mass="323205">MRAYTVHQTLTPEAASVLKQSLTLARRRGHSQVTPLHVASTLLTSTRSNLFRRACLKSHPLTSLGRQIAHPSLHCRALELCFNVSLNRLPTDPNPLFQTQPSLSNALVAALKRAQAHQRRGCVEQQQQQSQQNQPFLAVKIELEQLVVSILDDPSVSRVMREAGLSSVSVKSNIEDDSSVASPVFYGSSSSVGVFSSPCSPTSSDNNQGEGTLNPNPNKFWQSHHHSFHFPKGKNSTQDQDANPVIEVLIGKKNSKKRNTVIVGDSLSLTEGIVSKLMSRVERGEVPDDLKQTHFIKFQFSQVGLSYMKKEDIEGQVRELKRKIDSYTSWGGKGVIVCLGDLNWAVWSGPKSASSSHYSAADHLVEEIGRLVFECSNSGAKVWLLGTASYQTYMKCQMKQPPLDVQWALQAVSVPSGGLSLALHASSGNQVMEMKPFRVKEEEEEEDKLSFCGECACNYEKEAKAFILAQHKLLPPWLQPHGDANNINKKDELSGQRKKWNRFCQDLHHKKQSNSVLPDAFVDSRASSSVAKFRRQNSCTIEFSFGSNHQEGLKKNLTDELSLDGFKISNDEGVETKITLALGHSPFPSDVEKEEEETEREITMRQLSEKLHENIPWQRQVLPSVVEAMEESVKRRDVWMLLSGNDVTAKRRLALTIATSLFGSVENMLKINMRTSKAGEVCEELEKALKDREKVVVLIERVDLADARFEKLLVDRFEAGDLDVSQGKKRQMIFLLTREDEECVEKEHVVIPMMLKCKKSSSSLVNHKRKAESDATLTMIKTKSPRIQEEEDVSCNTSNIKNEFSRQLSLGSNILDLNLRVDAEEEEAKPVTPISSGFEERFQGSIKNRFDFTVLSNEDITDFFMAKIKDSFEEILGQQEERFGFTVDAELIEKFYKGCGVFANSLFEEWVKEVFQTGLVTVKNGGKEGISVINLCLGGIDMIDQGEKVYEEEGFMGTCLPSRIHVFFDDLNSRVDADEEEAKTVIQISCGFEERLLGSIKNRFDFTVLSDENITDFFHGEFFVQRDPWDCRSSPVTTASKKMDSKNMDHISSPVLRHTVTRGECSSSQGSTDALAKLRSYIPLEKMPKVLQKPFEEIPQMLHPHLLDIILHRPENGEIFSFKAKKGTFTVWANFVRPKKEDCKNWEKSKFPVQNQGKHQNCWSIGGSEHISEAREIHHIDEKLTSYSGQFLVDFADPARAKEVFLKTEQKHYCYPYPCIYGMEYAMAYGMPKTDDWGHTGCHTQVLPSKSHVKLHHVLNDARAFSDVRKAIHYLQTQPILAQIGIFKPEFGRIGNGVYRGPTSVHSVFSAWHQVSIRFITVENGELIAHCRNSHGEERGLLGYFKASLDIMLLELCTSGVPSYTVPTRLFKMFFCGEVRSEYERKVEEHFIEGGHQVGICHNTSGSVIQLEDGENVIIGSPTNRALLKWALKRDMSFTSIKSESMFIKRSGMDSSMECLGTAVECKNTSRPGVRIHWKGDANKILEQCTQVYNKSSLPMSETEREAFKAVIDNMVAQELRCVALAFTTIANEDVPSQKEIKNWILPKGGLVLLGIFGIKNPCRPVEDDEMQALATFEEENKIEARGTEEETKEIPDDNVPDDNQECSSYVTDSSAFLAGEKIKPEQWRYYYDTDLCARLGLYCYNLQKGTVYDFGFVRTLYTGYDSFSKSFITLEAMNPADRSRFTLETCVKHNYEQVTSGLGLWWETHICRVEGSEEADYEWDDGAVNDYYKGEMPEWLSDDHQQRCYVVEQSELQDKKNWWLPLLTEFAFYTKWNGTLRARDIAECRSLITEAEKEPSDKLNAANAIFYITFECVEDPTKGRYRAVLRKTMDGKPGHMRLEIRALLKENGEDKKPFSSSYDPADGGWSTYVTDANAFFAGRRIKPQAWRVHYDRGLCARLALYCYNLQNGTAYDFQVIIQIHEQNRLSFTKSFITFDAVNPSDPTSPLTFETCVKHVDDQVTFVPKLWWETHICRVEGSDEADYEWDEGAVNDYYKDEMPEWLSDDRQQRCYVVEQSELHDKKNGWLPLLTEFAFFTKWNGPLSPGEIEDCRPLITQHVVVETHGEGEKEPRDKLIAANAIFYITFDCVEDPTKGRYRAVVRKTMDGKPGHMRLERVSVPANSRKENQKKKRSCESSVACVRNGTLSLSLDLRHRHTVPTISDDFYNYMKLIKKTEPEIMSKLLPILRTIPDSGIQLIRRDERKLEEQYAVLQYDEDHEYDPEYARIAAEVRAELKELGEDEQNSFSDDDDPADRRRIKPKAWRFYYDRGLCARLALYCYNLQKGTVYDFWFISQLHEQTHRSFTKSFITFEAVNPAHHSSPITFETCVKHIDDQVTHVPNLWWETHICRVEGSEEADYEWDDGAVNDCYKGEMPKWLSDEDQQRCYVVKQSELHDQKNGWLTLLTEFAFFTKWNGPLSPGEIEDCRPLITQEVVVETLDEEAEKEQSSDKVINAANAIFYISFECVEDPTKGRYRAVVRKTMDGKPGHMRLEIPGWMFFSSSASSKKENQKQRIVVVKSITMADFHLVPELTRHRHTVPAISDDFYNYMKLINKTDPEIMSKLLPILRTIPDSGIQLVNTKFTNYAIWIKKQSRREKITLDKQYAVLQYDEEHEIVWAVIAAKLLSIVKHRPESILTDYSAQYMLDFAPRPKKAQIKHQRTCCKPLSVLDGLKYGLKNNLPREQDWKYAGCRDICKPTGLSLFRMVGDLRPTKRLSAALSALRMIPVAAQLHVFEPDIDIVGNEIYRGPKYFESKYVGLRDVMIYATDIVDEELVAVVNFPYKRLKELRVLLDVMLVQTPREDETNDPFEELENPTCLLTKFCILL</sequence>
<dbReference type="EMBL" id="JAGKQM010000011">
    <property type="protein sequence ID" value="KAH0901260.1"/>
    <property type="molecule type" value="Genomic_DNA"/>
</dbReference>
<dbReference type="InterPro" id="IPR038765">
    <property type="entry name" value="Papain-like_cys_pep_sf"/>
</dbReference>
<gene>
    <name evidence="6" type="ORF">HID58_040763</name>
</gene>
<feature type="compositionally biased region" description="Polar residues" evidence="4">
    <location>
        <begin position="201"/>
        <end position="221"/>
    </location>
</feature>
<dbReference type="Proteomes" id="UP000824890">
    <property type="component" value="Unassembled WGS sequence"/>
</dbReference>
<dbReference type="InterPro" id="IPR000668">
    <property type="entry name" value="Peptidase_C1A_C"/>
</dbReference>
<dbReference type="InterPro" id="IPR027417">
    <property type="entry name" value="P-loop_NTPase"/>
</dbReference>
<dbReference type="InterPro" id="IPR006462">
    <property type="entry name" value="MS5"/>
</dbReference>
<dbReference type="InterPro" id="IPR004176">
    <property type="entry name" value="Clp_R_N"/>
</dbReference>
<evidence type="ECO:0000313" key="7">
    <source>
        <dbReference type="Proteomes" id="UP000824890"/>
    </source>
</evidence>
<dbReference type="Pfam" id="PF04776">
    <property type="entry name" value="protein_MS5"/>
    <property type="match status" value="3"/>
</dbReference>
<evidence type="ECO:0000256" key="1">
    <source>
        <dbReference type="ARBA" id="ARBA00008675"/>
    </source>
</evidence>
<dbReference type="PANTHER" id="PTHR43572:SF47">
    <property type="entry name" value="CLP R DOMAIN-CONTAINING PROTEIN"/>
    <property type="match status" value="1"/>
</dbReference>
<accession>A0ABQ8B8Z0</accession>
<dbReference type="Gene3D" id="3.40.50.300">
    <property type="entry name" value="P-loop containing nucleotide triphosphate hydrolases"/>
    <property type="match status" value="1"/>
</dbReference>
<dbReference type="InterPro" id="IPR051650">
    <property type="entry name" value="SL_signaling_regulator"/>
</dbReference>